<dbReference type="Proteomes" id="UP001590950">
    <property type="component" value="Unassembled WGS sequence"/>
</dbReference>
<evidence type="ECO:0000313" key="2">
    <source>
        <dbReference type="EMBL" id="KAL2042920.1"/>
    </source>
</evidence>
<keyword evidence="1" id="KW-0472">Membrane</keyword>
<dbReference type="EMBL" id="JBEFKJ010000012">
    <property type="protein sequence ID" value="KAL2042920.1"/>
    <property type="molecule type" value="Genomic_DNA"/>
</dbReference>
<evidence type="ECO:0000256" key="1">
    <source>
        <dbReference type="SAM" id="Phobius"/>
    </source>
</evidence>
<name>A0ABR4AAX3_9LECA</name>
<gene>
    <name evidence="2" type="ORF">N7G274_003978</name>
</gene>
<comment type="caution">
    <text evidence="2">The sequence shown here is derived from an EMBL/GenBank/DDBJ whole genome shotgun (WGS) entry which is preliminary data.</text>
</comment>
<keyword evidence="1" id="KW-0812">Transmembrane</keyword>
<evidence type="ECO:0000313" key="3">
    <source>
        <dbReference type="Proteomes" id="UP001590950"/>
    </source>
</evidence>
<keyword evidence="3" id="KW-1185">Reference proteome</keyword>
<keyword evidence="1" id="KW-1133">Transmembrane helix</keyword>
<feature type="transmembrane region" description="Helical" evidence="1">
    <location>
        <begin position="20"/>
        <end position="39"/>
    </location>
</feature>
<reference evidence="2 3" key="1">
    <citation type="submission" date="2024-09" db="EMBL/GenBank/DDBJ databases">
        <title>Rethinking Asexuality: The Enigmatic Case of Functional Sexual Genes in Lepraria (Stereocaulaceae).</title>
        <authorList>
            <person name="Doellman M."/>
            <person name="Sun Y."/>
            <person name="Barcenas-Pena A."/>
            <person name="Lumbsch H.T."/>
            <person name="Grewe F."/>
        </authorList>
    </citation>
    <scope>NUCLEOTIDE SEQUENCE [LARGE SCALE GENOMIC DNA]</scope>
    <source>
        <strain evidence="2 3">Mercado 3170</strain>
    </source>
</reference>
<accession>A0ABR4AAX3</accession>
<organism evidence="2 3">
    <name type="scientific">Stereocaulon virgatum</name>
    <dbReference type="NCBI Taxonomy" id="373712"/>
    <lineage>
        <taxon>Eukaryota</taxon>
        <taxon>Fungi</taxon>
        <taxon>Dikarya</taxon>
        <taxon>Ascomycota</taxon>
        <taxon>Pezizomycotina</taxon>
        <taxon>Lecanoromycetes</taxon>
        <taxon>OSLEUM clade</taxon>
        <taxon>Lecanoromycetidae</taxon>
        <taxon>Lecanorales</taxon>
        <taxon>Lecanorineae</taxon>
        <taxon>Stereocaulaceae</taxon>
        <taxon>Stereocaulon</taxon>
    </lineage>
</organism>
<protein>
    <submittedName>
        <fullName evidence="2">Uncharacterized protein</fullName>
    </submittedName>
</protein>
<sequence>MGARLECGEEVQVYRGVSGYSMVLCGGISIVFLHGLFDVTMASILYTTRDSCPTSYDQLLNRLYHILGALFVRRFGGSAYAPSCLGLYCYYSHNDLPRNAAQD</sequence>
<proteinExistence type="predicted"/>